<evidence type="ECO:0000313" key="2">
    <source>
        <dbReference type="Proteomes" id="UP001209540"/>
    </source>
</evidence>
<dbReference type="EMBL" id="JAIXMP010000048">
    <property type="protein sequence ID" value="KAI9246125.1"/>
    <property type="molecule type" value="Genomic_DNA"/>
</dbReference>
<gene>
    <name evidence="1" type="ORF">BDA99DRAFT_565704</name>
</gene>
<proteinExistence type="predicted"/>
<keyword evidence="2" id="KW-1185">Reference proteome</keyword>
<sequence>MQITIPLKALKVVYNYENQESVLDFFRAGIYTAGQKIQAEGELIKSISILANRHDKRKLVLVAKAQINHYIQRYNLNSKQVPGVEIPIIQVLIVKMMANGLYTVELLHEFMLQVSIQSFKEDMSCLIKALSMLMELTKQLKYKLSDISKKQSPSNMPIKQTKKLEARPTAGTVWIREVMYDDSYDNENI</sequence>
<evidence type="ECO:0000313" key="1">
    <source>
        <dbReference type="EMBL" id="KAI9246125.1"/>
    </source>
</evidence>
<reference evidence="1" key="1">
    <citation type="journal article" date="2022" name="IScience">
        <title>Evolution of zygomycete secretomes and the origins of terrestrial fungal ecologies.</title>
        <authorList>
            <person name="Chang Y."/>
            <person name="Wang Y."/>
            <person name="Mondo S."/>
            <person name="Ahrendt S."/>
            <person name="Andreopoulos W."/>
            <person name="Barry K."/>
            <person name="Beard J."/>
            <person name="Benny G.L."/>
            <person name="Blankenship S."/>
            <person name="Bonito G."/>
            <person name="Cuomo C."/>
            <person name="Desiro A."/>
            <person name="Gervers K.A."/>
            <person name="Hundley H."/>
            <person name="Kuo A."/>
            <person name="LaButti K."/>
            <person name="Lang B.F."/>
            <person name="Lipzen A."/>
            <person name="O'Donnell K."/>
            <person name="Pangilinan J."/>
            <person name="Reynolds N."/>
            <person name="Sandor L."/>
            <person name="Smith M.E."/>
            <person name="Tsang A."/>
            <person name="Grigoriev I.V."/>
            <person name="Stajich J.E."/>
            <person name="Spatafora J.W."/>
        </authorList>
    </citation>
    <scope>NUCLEOTIDE SEQUENCE</scope>
    <source>
        <strain evidence="1">RSA 2281</strain>
    </source>
</reference>
<protein>
    <submittedName>
        <fullName evidence="1">Uncharacterized protein</fullName>
    </submittedName>
</protein>
<dbReference type="AlphaFoldDB" id="A0AAD5JX69"/>
<organism evidence="1 2">
    <name type="scientific">Phascolomyces articulosus</name>
    <dbReference type="NCBI Taxonomy" id="60185"/>
    <lineage>
        <taxon>Eukaryota</taxon>
        <taxon>Fungi</taxon>
        <taxon>Fungi incertae sedis</taxon>
        <taxon>Mucoromycota</taxon>
        <taxon>Mucoromycotina</taxon>
        <taxon>Mucoromycetes</taxon>
        <taxon>Mucorales</taxon>
        <taxon>Lichtheimiaceae</taxon>
        <taxon>Phascolomyces</taxon>
    </lineage>
</organism>
<name>A0AAD5JX69_9FUNG</name>
<accession>A0AAD5JX69</accession>
<comment type="caution">
    <text evidence="1">The sequence shown here is derived from an EMBL/GenBank/DDBJ whole genome shotgun (WGS) entry which is preliminary data.</text>
</comment>
<reference evidence="1" key="2">
    <citation type="submission" date="2023-02" db="EMBL/GenBank/DDBJ databases">
        <authorList>
            <consortium name="DOE Joint Genome Institute"/>
            <person name="Mondo S.J."/>
            <person name="Chang Y."/>
            <person name="Wang Y."/>
            <person name="Ahrendt S."/>
            <person name="Andreopoulos W."/>
            <person name="Barry K."/>
            <person name="Beard J."/>
            <person name="Benny G.L."/>
            <person name="Blankenship S."/>
            <person name="Bonito G."/>
            <person name="Cuomo C."/>
            <person name="Desiro A."/>
            <person name="Gervers K.A."/>
            <person name="Hundley H."/>
            <person name="Kuo A."/>
            <person name="LaButti K."/>
            <person name="Lang B.F."/>
            <person name="Lipzen A."/>
            <person name="O'Donnell K."/>
            <person name="Pangilinan J."/>
            <person name="Reynolds N."/>
            <person name="Sandor L."/>
            <person name="Smith M.W."/>
            <person name="Tsang A."/>
            <person name="Grigoriev I.V."/>
            <person name="Stajich J.E."/>
            <person name="Spatafora J.W."/>
        </authorList>
    </citation>
    <scope>NUCLEOTIDE SEQUENCE</scope>
    <source>
        <strain evidence="1">RSA 2281</strain>
    </source>
</reference>
<dbReference type="Proteomes" id="UP001209540">
    <property type="component" value="Unassembled WGS sequence"/>
</dbReference>